<dbReference type="RefSeq" id="WP_226371619.1">
    <property type="nucleotide sequence ID" value="NZ_JAGIKX010000040.1"/>
</dbReference>
<dbReference type="Proteomes" id="UP001519294">
    <property type="component" value="Unassembled WGS sequence"/>
</dbReference>
<evidence type="ECO:0000313" key="9">
    <source>
        <dbReference type="Proteomes" id="UP001519294"/>
    </source>
</evidence>
<organism evidence="8 9">
    <name type="scientific">Virgibacillus alimentarius</name>
    <dbReference type="NCBI Taxonomy" id="698769"/>
    <lineage>
        <taxon>Bacteria</taxon>
        <taxon>Bacillati</taxon>
        <taxon>Bacillota</taxon>
        <taxon>Bacilli</taxon>
        <taxon>Bacillales</taxon>
        <taxon>Bacillaceae</taxon>
        <taxon>Virgibacillus</taxon>
    </lineage>
</organism>
<feature type="domain" description="PTS EIIA type-1" evidence="7">
    <location>
        <begin position="33"/>
        <end position="137"/>
    </location>
</feature>
<evidence type="ECO:0000259" key="7">
    <source>
        <dbReference type="PROSITE" id="PS51093"/>
    </source>
</evidence>
<comment type="subcellular location">
    <subcellularLocation>
        <location evidence="1">Cytoplasm</location>
    </subcellularLocation>
</comment>
<evidence type="ECO:0000256" key="3">
    <source>
        <dbReference type="ARBA" id="ARBA00022597"/>
    </source>
</evidence>
<name>A0ABS4SC06_9BACI</name>
<keyword evidence="4" id="KW-0808">Transferase</keyword>
<gene>
    <name evidence="8" type="ORF">J2Z81_002860</name>
</gene>
<dbReference type="PROSITE" id="PS00371">
    <property type="entry name" value="PTS_EIIA_TYPE_1_HIS"/>
    <property type="match status" value="1"/>
</dbReference>
<evidence type="ECO:0000256" key="6">
    <source>
        <dbReference type="ARBA" id="ARBA00022777"/>
    </source>
</evidence>
<dbReference type="SUPFAM" id="SSF51261">
    <property type="entry name" value="Duplicated hybrid motif"/>
    <property type="match status" value="1"/>
</dbReference>
<dbReference type="PANTHER" id="PTHR45008">
    <property type="entry name" value="PTS SYSTEM GLUCOSE-SPECIFIC EIIA COMPONENT"/>
    <property type="match status" value="1"/>
</dbReference>
<dbReference type="PANTHER" id="PTHR45008:SF1">
    <property type="entry name" value="PTS SYSTEM GLUCOSE-SPECIFIC EIIA COMPONENT"/>
    <property type="match status" value="1"/>
</dbReference>
<dbReference type="EMBL" id="JAGIKX010000040">
    <property type="protein sequence ID" value="MBP2258872.1"/>
    <property type="molecule type" value="Genomic_DNA"/>
</dbReference>
<dbReference type="NCBIfam" id="TIGR00830">
    <property type="entry name" value="PTBA"/>
    <property type="match status" value="1"/>
</dbReference>
<keyword evidence="5" id="KW-0598">Phosphotransferase system</keyword>
<keyword evidence="9" id="KW-1185">Reference proteome</keyword>
<protein>
    <submittedName>
        <fullName evidence="8">PTS system glucose-specific IIA component</fullName>
    </submittedName>
</protein>
<evidence type="ECO:0000256" key="4">
    <source>
        <dbReference type="ARBA" id="ARBA00022679"/>
    </source>
</evidence>
<keyword evidence="2" id="KW-0813">Transport</keyword>
<dbReference type="Pfam" id="PF00358">
    <property type="entry name" value="PTS_EIIA_1"/>
    <property type="match status" value="1"/>
</dbReference>
<evidence type="ECO:0000256" key="5">
    <source>
        <dbReference type="ARBA" id="ARBA00022683"/>
    </source>
</evidence>
<dbReference type="Gene3D" id="2.70.70.10">
    <property type="entry name" value="Glucose Permease (Domain IIA)"/>
    <property type="match status" value="1"/>
</dbReference>
<sequence>MLGKFFKKKEKDKDIVLYAPVDGELVPLEEVPDPVFAQKMMGDGVAIHPANDVVTAPLDGEIIQLSETKHAIGIRGANGVEILIHIGLDTVNLKGEGFTAHIHEGDRVKKGDKLVSFDTKMIEEKATGTIIPIIITNTNDMSEIHAEAKQTVAAGENVILTVKSN</sequence>
<dbReference type="InterPro" id="IPR001127">
    <property type="entry name" value="PTS_EIIA_1_perm"/>
</dbReference>
<evidence type="ECO:0000313" key="8">
    <source>
        <dbReference type="EMBL" id="MBP2258872.1"/>
    </source>
</evidence>
<keyword evidence="3" id="KW-0762">Sugar transport</keyword>
<dbReference type="InterPro" id="IPR011055">
    <property type="entry name" value="Dup_hybrid_motif"/>
</dbReference>
<dbReference type="InterPro" id="IPR050890">
    <property type="entry name" value="PTS_EIIA_component"/>
</dbReference>
<reference evidence="8 9" key="1">
    <citation type="submission" date="2021-03" db="EMBL/GenBank/DDBJ databases">
        <title>Genomic Encyclopedia of Type Strains, Phase IV (KMG-IV): sequencing the most valuable type-strain genomes for metagenomic binning, comparative biology and taxonomic classification.</title>
        <authorList>
            <person name="Goeker M."/>
        </authorList>
    </citation>
    <scope>NUCLEOTIDE SEQUENCE [LARGE SCALE GENOMIC DNA]</scope>
    <source>
        <strain evidence="8 9">DSM 25790</strain>
    </source>
</reference>
<evidence type="ECO:0000256" key="1">
    <source>
        <dbReference type="ARBA" id="ARBA00004496"/>
    </source>
</evidence>
<keyword evidence="6" id="KW-0418">Kinase</keyword>
<dbReference type="PROSITE" id="PS51093">
    <property type="entry name" value="PTS_EIIA_TYPE_1"/>
    <property type="match status" value="1"/>
</dbReference>
<accession>A0ABS4SC06</accession>
<comment type="caution">
    <text evidence="8">The sequence shown here is derived from an EMBL/GenBank/DDBJ whole genome shotgun (WGS) entry which is preliminary data.</text>
</comment>
<evidence type="ECO:0000256" key="2">
    <source>
        <dbReference type="ARBA" id="ARBA00022448"/>
    </source>
</evidence>
<proteinExistence type="predicted"/>